<keyword evidence="6" id="KW-1185">Reference proteome</keyword>
<dbReference type="InterPro" id="IPR028082">
    <property type="entry name" value="Peripla_BP_I"/>
</dbReference>
<dbReference type="PROSITE" id="PS50932">
    <property type="entry name" value="HTH_LACI_2"/>
    <property type="match status" value="1"/>
</dbReference>
<gene>
    <name evidence="5" type="ORF">ACFPL4_25730</name>
</gene>
<evidence type="ECO:0000313" key="6">
    <source>
        <dbReference type="Proteomes" id="UP001595908"/>
    </source>
</evidence>
<dbReference type="InterPro" id="IPR046335">
    <property type="entry name" value="LacI/GalR-like_sensor"/>
</dbReference>
<sequence length="356" mass="37638">MKSGVLTMSGSAAPKQNKRVTITDVARHAGVSVAAVSKVLRNAYGVSPGMQQRVRASIAELDYRPQAAARGMRGRTYTIGVLLDNVRNAFFADILDGIQEELRTSEYTVLIGAAGFDPDEQAKTIRSMVDRQMDGLILIAPGTSRAKVLATATATPTVVIGHHDGTDTHDSVVDADDTGAELVVDHLVALGHQDIALVSAPGTKANQWKRTPEVVLADGYRAAMERHGLAEHVRVHHAAYSDEGGFKAGMTLLTAERRPTAVMTGADVAALGIYRAAHELGLSIPDDLSLAGYNNTALAALAPVQLTSVDQAGHTMGSSAARMLIERVEGRRDRAMQTSMTPRLVVRGSTAALSGS</sequence>
<feature type="domain" description="HTH lacI-type" evidence="4">
    <location>
        <begin position="20"/>
        <end position="74"/>
    </location>
</feature>
<dbReference type="InterPro" id="IPR000843">
    <property type="entry name" value="HTH_LacI"/>
</dbReference>
<dbReference type="PANTHER" id="PTHR30146">
    <property type="entry name" value="LACI-RELATED TRANSCRIPTIONAL REPRESSOR"/>
    <property type="match status" value="1"/>
</dbReference>
<dbReference type="SUPFAM" id="SSF47413">
    <property type="entry name" value="lambda repressor-like DNA-binding domains"/>
    <property type="match status" value="1"/>
</dbReference>
<name>A0ABV9VET4_STRAZ</name>
<dbReference type="GO" id="GO:0003677">
    <property type="term" value="F:DNA binding"/>
    <property type="evidence" value="ECO:0007669"/>
    <property type="project" value="UniProtKB-KW"/>
</dbReference>
<protein>
    <submittedName>
        <fullName evidence="5">LacI family DNA-binding transcriptional regulator</fullName>
    </submittedName>
</protein>
<keyword evidence="1" id="KW-0805">Transcription regulation</keyword>
<dbReference type="Proteomes" id="UP001595908">
    <property type="component" value="Unassembled WGS sequence"/>
</dbReference>
<evidence type="ECO:0000256" key="1">
    <source>
        <dbReference type="ARBA" id="ARBA00023015"/>
    </source>
</evidence>
<dbReference type="CDD" id="cd06267">
    <property type="entry name" value="PBP1_LacI_sugar_binding-like"/>
    <property type="match status" value="1"/>
</dbReference>
<evidence type="ECO:0000256" key="3">
    <source>
        <dbReference type="ARBA" id="ARBA00023163"/>
    </source>
</evidence>
<dbReference type="Pfam" id="PF00356">
    <property type="entry name" value="LacI"/>
    <property type="match status" value="1"/>
</dbReference>
<accession>A0ABV9VET4</accession>
<comment type="caution">
    <text evidence="5">The sequence shown here is derived from an EMBL/GenBank/DDBJ whole genome shotgun (WGS) entry which is preliminary data.</text>
</comment>
<evidence type="ECO:0000256" key="2">
    <source>
        <dbReference type="ARBA" id="ARBA00023125"/>
    </source>
</evidence>
<dbReference type="CDD" id="cd01392">
    <property type="entry name" value="HTH_LacI"/>
    <property type="match status" value="1"/>
</dbReference>
<reference evidence="6" key="1">
    <citation type="journal article" date="2019" name="Int. J. Syst. Evol. Microbiol.">
        <title>The Global Catalogue of Microorganisms (GCM) 10K type strain sequencing project: providing services to taxonomists for standard genome sequencing and annotation.</title>
        <authorList>
            <consortium name="The Broad Institute Genomics Platform"/>
            <consortium name="The Broad Institute Genome Sequencing Center for Infectious Disease"/>
            <person name="Wu L."/>
            <person name="Ma J."/>
        </authorList>
    </citation>
    <scope>NUCLEOTIDE SEQUENCE [LARGE SCALE GENOMIC DNA]</scope>
    <source>
        <strain evidence="6">ICMP 257</strain>
    </source>
</reference>
<dbReference type="PANTHER" id="PTHR30146:SF109">
    <property type="entry name" value="HTH-TYPE TRANSCRIPTIONAL REGULATOR GALS"/>
    <property type="match status" value="1"/>
</dbReference>
<organism evidence="5 6">
    <name type="scientific">Streptomyces atroolivaceus</name>
    <dbReference type="NCBI Taxonomy" id="66869"/>
    <lineage>
        <taxon>Bacteria</taxon>
        <taxon>Bacillati</taxon>
        <taxon>Actinomycetota</taxon>
        <taxon>Actinomycetes</taxon>
        <taxon>Kitasatosporales</taxon>
        <taxon>Streptomycetaceae</taxon>
        <taxon>Streptomyces</taxon>
    </lineage>
</organism>
<dbReference type="RefSeq" id="WP_244300211.1">
    <property type="nucleotide sequence ID" value="NZ_JBHSJE010000008.1"/>
</dbReference>
<evidence type="ECO:0000313" key="5">
    <source>
        <dbReference type="EMBL" id="MFC4981718.1"/>
    </source>
</evidence>
<dbReference type="SUPFAM" id="SSF53822">
    <property type="entry name" value="Periplasmic binding protein-like I"/>
    <property type="match status" value="1"/>
</dbReference>
<dbReference type="Pfam" id="PF13377">
    <property type="entry name" value="Peripla_BP_3"/>
    <property type="match status" value="1"/>
</dbReference>
<dbReference type="Gene3D" id="1.10.260.40">
    <property type="entry name" value="lambda repressor-like DNA-binding domains"/>
    <property type="match status" value="1"/>
</dbReference>
<keyword evidence="3" id="KW-0804">Transcription</keyword>
<dbReference type="EMBL" id="JBHSJE010000008">
    <property type="protein sequence ID" value="MFC4981718.1"/>
    <property type="molecule type" value="Genomic_DNA"/>
</dbReference>
<dbReference type="GeneID" id="31233912"/>
<dbReference type="SMART" id="SM00354">
    <property type="entry name" value="HTH_LACI"/>
    <property type="match status" value="1"/>
</dbReference>
<keyword evidence="2 5" id="KW-0238">DNA-binding</keyword>
<proteinExistence type="predicted"/>
<dbReference type="Gene3D" id="3.40.50.2300">
    <property type="match status" value="2"/>
</dbReference>
<dbReference type="InterPro" id="IPR010982">
    <property type="entry name" value="Lambda_DNA-bd_dom_sf"/>
</dbReference>
<dbReference type="PROSITE" id="PS00356">
    <property type="entry name" value="HTH_LACI_1"/>
    <property type="match status" value="1"/>
</dbReference>
<evidence type="ECO:0000259" key="4">
    <source>
        <dbReference type="PROSITE" id="PS50932"/>
    </source>
</evidence>